<name>A0ABQ6JUD2_9MICO</name>
<dbReference type="Proteomes" id="UP001157069">
    <property type="component" value="Unassembled WGS sequence"/>
</dbReference>
<proteinExistence type="predicted"/>
<keyword evidence="3" id="KW-1185">Reference proteome</keyword>
<dbReference type="InterPro" id="IPR038694">
    <property type="entry name" value="DUF427_sf"/>
</dbReference>
<sequence>MFQAKLGDQVIAEADEADVVHIEGNVYFPPSSVAEGVLRDSPTPYTCPWKGECQYYSVRSGDDWLTDRAWAYPEPYPTAIDKVGRDFSGFVAFWKDVQVSQTA</sequence>
<dbReference type="RefSeq" id="WP_284299264.1">
    <property type="nucleotide sequence ID" value="NZ_BSVA01000001.1"/>
</dbReference>
<accession>A0ABQ6JUD2</accession>
<dbReference type="PANTHER" id="PTHR34310:SF5">
    <property type="entry name" value="DUF427 DOMAIN PROTEIN (AFU_ORTHOLOGUE AFUA_3G02220)"/>
    <property type="match status" value="1"/>
</dbReference>
<comment type="caution">
    <text evidence="2">The sequence shown here is derived from an EMBL/GenBank/DDBJ whole genome shotgun (WGS) entry which is preliminary data.</text>
</comment>
<organism evidence="2 3">
    <name type="scientific">Homoserinibacter gongjuensis</name>
    <dbReference type="NCBI Taxonomy" id="1162968"/>
    <lineage>
        <taxon>Bacteria</taxon>
        <taxon>Bacillati</taxon>
        <taxon>Actinomycetota</taxon>
        <taxon>Actinomycetes</taxon>
        <taxon>Micrococcales</taxon>
        <taxon>Microbacteriaceae</taxon>
        <taxon>Homoserinibacter</taxon>
    </lineage>
</organism>
<dbReference type="Gene3D" id="2.170.150.40">
    <property type="entry name" value="Domain of unknown function (DUF427)"/>
    <property type="match status" value="1"/>
</dbReference>
<dbReference type="PANTHER" id="PTHR34310">
    <property type="entry name" value="DUF427 DOMAIN PROTEIN (AFU_ORTHOLOGUE AFUA_3G02220)"/>
    <property type="match status" value="1"/>
</dbReference>
<protein>
    <recommendedName>
        <fullName evidence="1">DUF427 domain-containing protein</fullName>
    </recommendedName>
</protein>
<evidence type="ECO:0000313" key="2">
    <source>
        <dbReference type="EMBL" id="GMA91111.1"/>
    </source>
</evidence>
<dbReference type="InterPro" id="IPR007361">
    <property type="entry name" value="DUF427"/>
</dbReference>
<dbReference type="Pfam" id="PF04248">
    <property type="entry name" value="NTP_transf_9"/>
    <property type="match status" value="1"/>
</dbReference>
<evidence type="ECO:0000313" key="3">
    <source>
        <dbReference type="Proteomes" id="UP001157069"/>
    </source>
</evidence>
<evidence type="ECO:0000259" key="1">
    <source>
        <dbReference type="Pfam" id="PF04248"/>
    </source>
</evidence>
<dbReference type="EMBL" id="BSVA01000001">
    <property type="protein sequence ID" value="GMA91111.1"/>
    <property type="molecule type" value="Genomic_DNA"/>
</dbReference>
<gene>
    <name evidence="2" type="ORF">GCM10025869_16400</name>
</gene>
<feature type="domain" description="DUF427" evidence="1">
    <location>
        <begin position="3"/>
        <end position="95"/>
    </location>
</feature>
<reference evidence="3" key="1">
    <citation type="journal article" date="2019" name="Int. J. Syst. Evol. Microbiol.">
        <title>The Global Catalogue of Microorganisms (GCM) 10K type strain sequencing project: providing services to taxonomists for standard genome sequencing and annotation.</title>
        <authorList>
            <consortium name="The Broad Institute Genomics Platform"/>
            <consortium name="The Broad Institute Genome Sequencing Center for Infectious Disease"/>
            <person name="Wu L."/>
            <person name="Ma J."/>
        </authorList>
    </citation>
    <scope>NUCLEOTIDE SEQUENCE [LARGE SCALE GENOMIC DNA]</scope>
    <source>
        <strain evidence="3">NBRC 108755</strain>
    </source>
</reference>